<keyword evidence="4" id="KW-1185">Reference proteome</keyword>
<feature type="region of interest" description="Disordered" evidence="1">
    <location>
        <begin position="99"/>
        <end position="138"/>
    </location>
</feature>
<feature type="compositionally biased region" description="Low complexity" evidence="1">
    <location>
        <begin position="54"/>
        <end position="74"/>
    </location>
</feature>
<feature type="region of interest" description="Disordered" evidence="1">
    <location>
        <begin position="321"/>
        <end position="348"/>
    </location>
</feature>
<feature type="region of interest" description="Disordered" evidence="1">
    <location>
        <begin position="961"/>
        <end position="981"/>
    </location>
</feature>
<proteinExistence type="predicted"/>
<feature type="region of interest" description="Disordered" evidence="1">
    <location>
        <begin position="406"/>
        <end position="438"/>
    </location>
</feature>
<evidence type="ECO:0000313" key="4">
    <source>
        <dbReference type="Proteomes" id="UP000030754"/>
    </source>
</evidence>
<dbReference type="OrthoDB" id="10298020at2759"/>
<feature type="compositionally biased region" description="Polar residues" evidence="1">
    <location>
        <begin position="286"/>
        <end position="296"/>
    </location>
</feature>
<keyword evidence="2" id="KW-0732">Signal</keyword>
<dbReference type="Proteomes" id="UP000030754">
    <property type="component" value="Unassembled WGS sequence"/>
</dbReference>
<reference evidence="3" key="2">
    <citation type="submission" date="2013-10" db="EMBL/GenBank/DDBJ databases">
        <authorList>
            <person name="Aslett M."/>
        </authorList>
    </citation>
    <scope>NUCLEOTIDE SEQUENCE [LARGE SCALE GENOMIC DNA]</scope>
    <source>
        <strain evidence="3">Houghton</strain>
    </source>
</reference>
<dbReference type="RefSeq" id="XP_013438120.1">
    <property type="nucleotide sequence ID" value="XM_013582666.1"/>
</dbReference>
<evidence type="ECO:0000256" key="1">
    <source>
        <dbReference type="SAM" id="MobiDB-lite"/>
    </source>
</evidence>
<protein>
    <submittedName>
        <fullName evidence="3">Uncharacterized protein</fullName>
    </submittedName>
</protein>
<dbReference type="AlphaFoldDB" id="U6N2X5"/>
<dbReference type="VEuPathDB" id="ToxoDB:ENH_00072820"/>
<gene>
    <name evidence="3" type="ORF">ENH_00072820</name>
</gene>
<accession>U6N2X5</accession>
<feature type="compositionally biased region" description="Polar residues" evidence="1">
    <location>
        <begin position="965"/>
        <end position="981"/>
    </location>
</feature>
<organism evidence="3 4">
    <name type="scientific">Eimeria necatrix</name>
    <dbReference type="NCBI Taxonomy" id="51315"/>
    <lineage>
        <taxon>Eukaryota</taxon>
        <taxon>Sar</taxon>
        <taxon>Alveolata</taxon>
        <taxon>Apicomplexa</taxon>
        <taxon>Conoidasida</taxon>
        <taxon>Coccidia</taxon>
        <taxon>Eucoccidiorida</taxon>
        <taxon>Eimeriorina</taxon>
        <taxon>Eimeriidae</taxon>
        <taxon>Eimeria</taxon>
    </lineage>
</organism>
<name>U6N2X5_9EIME</name>
<feature type="signal peptide" evidence="2">
    <location>
        <begin position="1"/>
        <end position="28"/>
    </location>
</feature>
<feature type="chain" id="PRO_5004677369" evidence="2">
    <location>
        <begin position="29"/>
        <end position="1002"/>
    </location>
</feature>
<sequence length="1002" mass="109353">MTILFGPRSFVGTFGLVASFVFVAISQAHGPIHPVEPSGPQRLAWEQPEAPKNEGSSGSEQGSYQGSEEGFSEGTVPPPRWHGETFFIPGMPSGSVLLKDEEEEEETTEATQEPVPTRTRDTQNIQSSGRGAAPIGGMRLPYSQAPLELPRHWRSHRRGLKHAHHSSWTASQDLSNEQVAAGLHAAMRAYQQARDAGDLPAGIPNPNRFPRGTGTPQAKGMNRGGSPQLFRALQSAQFPRRTGTPQLKATTRRGATPLVLPGSQVPPFTGSMEMTRGRNTHREESPQVSGDPQNTRLLPGSPALHLRLDGVREEPHWRVKAAQVPRSTGTPRMTLHTQEDSQKPVHLPEGLQGTGTPRLIASSCDYPHVPQTTQTLGGVEIPWLFASDTDETPQNYQDHQVLRGTPLHRGHVRGNPSRVVHSAQPMRNPGASWARGNRGENSWRNAQAMHTLRGTGTPQLANHSREGSPTIVHGVGGPLFPQSTGTPRLGVDVKFGDSQPNSPAGMNEEDYTSNLYEYDGFFPTIDGSMPRKEEEFFGPYYPYAEVQRFVVPHAITSCTSDSPQVVYGQAFHGPASTDERFQHQKEQQHLQTSVDCLSETGHTKEESLACSWLITMGSYHNSGIWLHQASKTLETTHLWMGKENIRHALLYQAMLQDVLCGRQASRAMSTERIRANSDTQHSEEISLDPSLIAVQVAMSVLSEDDVGHVQPAQTGSSAHGFADVPAASTVAHEEDPEKMNAATSLLASSLSRSLWLEDTNFRASSSLIDSFPAISQHSEPPAAVHSCFSPQSESYNAAQFALSGEGLHEGSAASVFCSSDGHHPEDLMFNAEFAMSRGMIGSIGEWRSAETQEDVQALPWTNDPEANLSHRAHIALGKRHGPAGSRNFVSEEQKDATDAFFTRTPLINESGKSILELLGKIPEQTESSPTSVFYCGSTASPAKNSDTTLIQVHCNPMRDERHDSMNASHHSPEYSSVISRSRTESIPINEMPLRRTSSNIIA</sequence>
<evidence type="ECO:0000256" key="2">
    <source>
        <dbReference type="SAM" id="SignalP"/>
    </source>
</evidence>
<reference evidence="3" key="1">
    <citation type="submission" date="2013-10" db="EMBL/GenBank/DDBJ databases">
        <title>Genomic analysis of the causative agents of coccidiosis in chickens.</title>
        <authorList>
            <person name="Reid A.J."/>
            <person name="Blake D."/>
            <person name="Billington K."/>
            <person name="Browne H."/>
            <person name="Dunn M."/>
            <person name="Hung S."/>
            <person name="Kawahara F."/>
            <person name="Miranda-Saavedra D."/>
            <person name="Mourier T."/>
            <person name="Nagra H."/>
            <person name="Otto T.D."/>
            <person name="Rawlings N."/>
            <person name="Sanchez A."/>
            <person name="Sanders M."/>
            <person name="Subramaniam C."/>
            <person name="Tay Y."/>
            <person name="Dear P."/>
            <person name="Doerig C."/>
            <person name="Gruber A."/>
            <person name="Parkinson J."/>
            <person name="Shirley M."/>
            <person name="Wan K.L."/>
            <person name="Berriman M."/>
            <person name="Tomley F."/>
            <person name="Pain A."/>
        </authorList>
    </citation>
    <scope>NUCLEOTIDE SEQUENCE [LARGE SCALE GENOMIC DNA]</scope>
    <source>
        <strain evidence="3">Houghton</strain>
    </source>
</reference>
<feature type="region of interest" description="Disordered" evidence="1">
    <location>
        <begin position="48"/>
        <end position="87"/>
    </location>
</feature>
<feature type="region of interest" description="Disordered" evidence="1">
    <location>
        <begin position="196"/>
        <end position="226"/>
    </location>
</feature>
<dbReference type="EMBL" id="HG725765">
    <property type="protein sequence ID" value="CDJ69654.1"/>
    <property type="molecule type" value="Genomic_DNA"/>
</dbReference>
<evidence type="ECO:0000313" key="3">
    <source>
        <dbReference type="EMBL" id="CDJ69654.1"/>
    </source>
</evidence>
<feature type="region of interest" description="Disordered" evidence="1">
    <location>
        <begin position="239"/>
        <end position="300"/>
    </location>
</feature>
<dbReference type="GeneID" id="25477413"/>